<proteinExistence type="predicted"/>
<reference evidence="2" key="1">
    <citation type="submission" date="2022-11" db="UniProtKB">
        <authorList>
            <consortium name="WormBaseParasite"/>
        </authorList>
    </citation>
    <scope>IDENTIFICATION</scope>
</reference>
<organism evidence="1 2">
    <name type="scientific">Romanomermis culicivorax</name>
    <name type="common">Nematode worm</name>
    <dbReference type="NCBI Taxonomy" id="13658"/>
    <lineage>
        <taxon>Eukaryota</taxon>
        <taxon>Metazoa</taxon>
        <taxon>Ecdysozoa</taxon>
        <taxon>Nematoda</taxon>
        <taxon>Enoplea</taxon>
        <taxon>Dorylaimia</taxon>
        <taxon>Mermithida</taxon>
        <taxon>Mermithoidea</taxon>
        <taxon>Mermithidae</taxon>
        <taxon>Romanomermis</taxon>
    </lineage>
</organism>
<accession>A0A915HP49</accession>
<dbReference type="Proteomes" id="UP000887565">
    <property type="component" value="Unplaced"/>
</dbReference>
<protein>
    <submittedName>
        <fullName evidence="2">Uncharacterized protein</fullName>
    </submittedName>
</protein>
<name>A0A915HP49_ROMCU</name>
<dbReference type="WBParaSite" id="nRc.2.0.1.t03250-RA">
    <property type="protein sequence ID" value="nRc.2.0.1.t03250-RA"/>
    <property type="gene ID" value="nRc.2.0.1.g03250"/>
</dbReference>
<evidence type="ECO:0000313" key="1">
    <source>
        <dbReference type="Proteomes" id="UP000887565"/>
    </source>
</evidence>
<sequence>MLRLFGGDVETVAMLEQWQCWDGGNVNAKICYTYVISFEILDAAVIRKEGIEIQSIPFYVYGNRIYIAYWATDNVILLGTYTIWRRRIKELQPCKAHMAQLLIPESMLSIQKFSNSTTQKLFKCDSGDENYQKDCPNS</sequence>
<evidence type="ECO:0000313" key="2">
    <source>
        <dbReference type="WBParaSite" id="nRc.2.0.1.t03250-RA"/>
    </source>
</evidence>
<keyword evidence="1" id="KW-1185">Reference proteome</keyword>
<dbReference type="AlphaFoldDB" id="A0A915HP49"/>